<dbReference type="Gene3D" id="3.40.50.300">
    <property type="entry name" value="P-loop containing nucleotide triphosphate hydrolases"/>
    <property type="match status" value="1"/>
</dbReference>
<keyword evidence="4 6" id="KW-0067">ATP-binding</keyword>
<dbReference type="OrthoDB" id="9804819at2"/>
<name>A0A3P1SE90_9ACTO</name>
<dbReference type="PANTHER" id="PTHR43335:SF4">
    <property type="entry name" value="ABC TRANSPORTER, ATP-BINDING PROTEIN"/>
    <property type="match status" value="1"/>
</dbReference>
<evidence type="ECO:0000259" key="5">
    <source>
        <dbReference type="PROSITE" id="PS50893"/>
    </source>
</evidence>
<evidence type="ECO:0000256" key="1">
    <source>
        <dbReference type="ARBA" id="ARBA00005417"/>
    </source>
</evidence>
<sequence>MNTSPIAAADLVSTFDLTKRYGDHTAVSELNLRVPEGGIYGFLGPNGSGKSTTMKLLLGLISPDAGRILVLGREVDRRRPLPPGSIGSLIEGPSYYPNLTGKENLQMLADYLGVPGNRVDHVLAVVGLSEASSKRAKHYSLGMKQRLGLAMALLPEPRLLLLDEPTNGLDPAGVAEIRELIVALSREQGITTIVSSHILSEIEHMADTVGIILNGQLRYQGPLSGLHDEGTIEFRLSNPAAARVIFEAASVPYALEAGVVRVPMMEDTRAARLTADLFRNGQEIYRVQTVRKTLEQAFLELTDPATLAPPAPEKHTFFAPFTNAQPSSATRPSHTAVFGGTQ</sequence>
<organism evidence="6 7">
    <name type="scientific">Schaalia canis</name>
    <dbReference type="NCBI Taxonomy" id="100469"/>
    <lineage>
        <taxon>Bacteria</taxon>
        <taxon>Bacillati</taxon>
        <taxon>Actinomycetota</taxon>
        <taxon>Actinomycetes</taxon>
        <taxon>Actinomycetales</taxon>
        <taxon>Actinomycetaceae</taxon>
        <taxon>Schaalia</taxon>
    </lineage>
</organism>
<keyword evidence="2" id="KW-0813">Transport</keyword>
<dbReference type="EMBL" id="RQZF01000005">
    <property type="protein sequence ID" value="RRC95220.1"/>
    <property type="molecule type" value="Genomic_DNA"/>
</dbReference>
<dbReference type="PANTHER" id="PTHR43335">
    <property type="entry name" value="ABC TRANSPORTER, ATP-BINDING PROTEIN"/>
    <property type="match status" value="1"/>
</dbReference>
<dbReference type="AlphaFoldDB" id="A0A3P1SE90"/>
<keyword evidence="7" id="KW-1185">Reference proteome</keyword>
<protein>
    <submittedName>
        <fullName evidence="6">ATP-binding cassette domain-containing protein</fullName>
    </submittedName>
</protein>
<dbReference type="InterPro" id="IPR027417">
    <property type="entry name" value="P-loop_NTPase"/>
</dbReference>
<dbReference type="InterPro" id="IPR003593">
    <property type="entry name" value="AAA+_ATPase"/>
</dbReference>
<evidence type="ECO:0000313" key="7">
    <source>
        <dbReference type="Proteomes" id="UP000280444"/>
    </source>
</evidence>
<dbReference type="SMART" id="SM00382">
    <property type="entry name" value="AAA"/>
    <property type="match status" value="1"/>
</dbReference>
<comment type="similarity">
    <text evidence="1">Belongs to the ABC transporter superfamily.</text>
</comment>
<dbReference type="PROSITE" id="PS50893">
    <property type="entry name" value="ABC_TRANSPORTER_2"/>
    <property type="match status" value="1"/>
</dbReference>
<evidence type="ECO:0000256" key="3">
    <source>
        <dbReference type="ARBA" id="ARBA00022741"/>
    </source>
</evidence>
<comment type="caution">
    <text evidence="6">The sequence shown here is derived from an EMBL/GenBank/DDBJ whole genome shotgun (WGS) entry which is preliminary data.</text>
</comment>
<proteinExistence type="inferred from homology"/>
<gene>
    <name evidence="6" type="ORF">EII11_06190</name>
</gene>
<reference evidence="6 7" key="1">
    <citation type="submission" date="2018-11" db="EMBL/GenBank/DDBJ databases">
        <title>Genomes From Bacteria Associated with the Canine Oral Cavity: a Test Case for Automated Genome-Based Taxonomic Assignment.</title>
        <authorList>
            <person name="Coil D.A."/>
            <person name="Jospin G."/>
            <person name="Darling A.E."/>
            <person name="Wallis C."/>
            <person name="Davis I.J."/>
            <person name="Harris S."/>
            <person name="Eisen J.A."/>
            <person name="Holcombe L.J."/>
            <person name="O'Flynn C."/>
        </authorList>
    </citation>
    <scope>NUCLEOTIDE SEQUENCE [LARGE SCALE GENOMIC DNA]</scope>
    <source>
        <strain evidence="6 7">OH770</strain>
    </source>
</reference>
<feature type="domain" description="ABC transporter" evidence="5">
    <location>
        <begin position="12"/>
        <end position="239"/>
    </location>
</feature>
<dbReference type="Proteomes" id="UP000280444">
    <property type="component" value="Unassembled WGS sequence"/>
</dbReference>
<dbReference type="InterPro" id="IPR003439">
    <property type="entry name" value="ABC_transporter-like_ATP-bd"/>
</dbReference>
<evidence type="ECO:0000313" key="6">
    <source>
        <dbReference type="EMBL" id="RRC95220.1"/>
    </source>
</evidence>
<dbReference type="PROSITE" id="PS00211">
    <property type="entry name" value="ABC_TRANSPORTER_1"/>
    <property type="match status" value="1"/>
</dbReference>
<accession>A0A3P1SE90</accession>
<dbReference type="Pfam" id="PF00005">
    <property type="entry name" value="ABC_tran"/>
    <property type="match status" value="1"/>
</dbReference>
<evidence type="ECO:0000256" key="4">
    <source>
        <dbReference type="ARBA" id="ARBA00022840"/>
    </source>
</evidence>
<keyword evidence="3" id="KW-0547">Nucleotide-binding</keyword>
<dbReference type="InterPro" id="IPR017871">
    <property type="entry name" value="ABC_transporter-like_CS"/>
</dbReference>
<dbReference type="SUPFAM" id="SSF52540">
    <property type="entry name" value="P-loop containing nucleoside triphosphate hydrolases"/>
    <property type="match status" value="1"/>
</dbReference>
<dbReference type="GO" id="GO:0016887">
    <property type="term" value="F:ATP hydrolysis activity"/>
    <property type="evidence" value="ECO:0007669"/>
    <property type="project" value="InterPro"/>
</dbReference>
<dbReference type="RefSeq" id="WP_124870219.1">
    <property type="nucleotide sequence ID" value="NZ_RQZF01000005.1"/>
</dbReference>
<evidence type="ECO:0000256" key="2">
    <source>
        <dbReference type="ARBA" id="ARBA00022448"/>
    </source>
</evidence>
<dbReference type="GO" id="GO:0005524">
    <property type="term" value="F:ATP binding"/>
    <property type="evidence" value="ECO:0007669"/>
    <property type="project" value="UniProtKB-KW"/>
</dbReference>